<organism evidence="1 2">
    <name type="scientific">Bradyrhizobium lablabi</name>
    <dbReference type="NCBI Taxonomy" id="722472"/>
    <lineage>
        <taxon>Bacteria</taxon>
        <taxon>Pseudomonadati</taxon>
        <taxon>Pseudomonadota</taxon>
        <taxon>Alphaproteobacteria</taxon>
        <taxon>Hyphomicrobiales</taxon>
        <taxon>Nitrobacteraceae</taxon>
        <taxon>Bradyrhizobium</taxon>
    </lineage>
</organism>
<sequence>MKRFLIASTIIAAVLYFADQYYAAGKYTSAAGQLATQMRHSFRI</sequence>
<reference evidence="1 2" key="1">
    <citation type="submission" date="2016-10" db="EMBL/GenBank/DDBJ databases">
        <authorList>
            <person name="de Groot N.N."/>
        </authorList>
    </citation>
    <scope>NUCLEOTIDE SEQUENCE [LARGE SCALE GENOMIC DNA]</scope>
    <source>
        <strain evidence="1 2">GAS522</strain>
    </source>
</reference>
<name>A0A1M7C8T2_9BRAD</name>
<evidence type="ECO:0000313" key="2">
    <source>
        <dbReference type="Proteomes" id="UP000183208"/>
    </source>
</evidence>
<dbReference type="AlphaFoldDB" id="A0A1M7C8T2"/>
<gene>
    <name evidence="1" type="ORF">SAMN05444171_4762</name>
</gene>
<proteinExistence type="predicted"/>
<dbReference type="EMBL" id="FNTI01000001">
    <property type="protein sequence ID" value="SED67168.1"/>
    <property type="molecule type" value="Genomic_DNA"/>
</dbReference>
<dbReference type="RefSeq" id="WP_283806913.1">
    <property type="nucleotide sequence ID" value="NZ_FNTI01000001.1"/>
</dbReference>
<dbReference type="Proteomes" id="UP000183208">
    <property type="component" value="Unassembled WGS sequence"/>
</dbReference>
<evidence type="ECO:0000313" key="1">
    <source>
        <dbReference type="EMBL" id="SED67168.1"/>
    </source>
</evidence>
<accession>A0A1M7C8T2</accession>
<protein>
    <submittedName>
        <fullName evidence="1">Uncharacterized protein</fullName>
    </submittedName>
</protein>